<dbReference type="Proteomes" id="UP000799753">
    <property type="component" value="Unassembled WGS sequence"/>
</dbReference>
<reference evidence="3" key="1">
    <citation type="journal article" date="2020" name="Stud. Mycol.">
        <title>101 Dothideomycetes genomes: a test case for predicting lifestyles and emergence of pathogens.</title>
        <authorList>
            <person name="Haridas S."/>
            <person name="Albert R."/>
            <person name="Binder M."/>
            <person name="Bloem J."/>
            <person name="Labutti K."/>
            <person name="Salamov A."/>
            <person name="Andreopoulos B."/>
            <person name="Baker S."/>
            <person name="Barry K."/>
            <person name="Bills G."/>
            <person name="Bluhm B."/>
            <person name="Cannon C."/>
            <person name="Castanera R."/>
            <person name="Culley D."/>
            <person name="Daum C."/>
            <person name="Ezra D."/>
            <person name="Gonzalez J."/>
            <person name="Henrissat B."/>
            <person name="Kuo A."/>
            <person name="Liang C."/>
            <person name="Lipzen A."/>
            <person name="Lutzoni F."/>
            <person name="Magnuson J."/>
            <person name="Mondo S."/>
            <person name="Nolan M."/>
            <person name="Ohm R."/>
            <person name="Pangilinan J."/>
            <person name="Park H.-J."/>
            <person name="Ramirez L."/>
            <person name="Alfaro M."/>
            <person name="Sun H."/>
            <person name="Tritt A."/>
            <person name="Yoshinaga Y."/>
            <person name="Zwiers L.-H."/>
            <person name="Turgeon B."/>
            <person name="Goodwin S."/>
            <person name="Spatafora J."/>
            <person name="Crous P."/>
            <person name="Grigoriev I."/>
        </authorList>
    </citation>
    <scope>NUCLEOTIDE SEQUENCE</scope>
    <source>
        <strain evidence="3">CBS 473.64</strain>
    </source>
</reference>
<proteinExistence type="predicted"/>
<accession>A0A6A6RZE0</accession>
<gene>
    <name evidence="3" type="ORF">P280DRAFT_480639</name>
</gene>
<name>A0A6A6RZE0_9PLEO</name>
<keyword evidence="2" id="KW-1133">Transmembrane helix</keyword>
<keyword evidence="2" id="KW-0472">Membrane</keyword>
<protein>
    <submittedName>
        <fullName evidence="3">Uncharacterized protein</fullName>
    </submittedName>
</protein>
<keyword evidence="4" id="KW-1185">Reference proteome</keyword>
<feature type="transmembrane region" description="Helical" evidence="2">
    <location>
        <begin position="117"/>
        <end position="139"/>
    </location>
</feature>
<dbReference type="AlphaFoldDB" id="A0A6A6RZE0"/>
<keyword evidence="2" id="KW-0812">Transmembrane</keyword>
<organism evidence="3 4">
    <name type="scientific">Massarina eburnea CBS 473.64</name>
    <dbReference type="NCBI Taxonomy" id="1395130"/>
    <lineage>
        <taxon>Eukaryota</taxon>
        <taxon>Fungi</taxon>
        <taxon>Dikarya</taxon>
        <taxon>Ascomycota</taxon>
        <taxon>Pezizomycotina</taxon>
        <taxon>Dothideomycetes</taxon>
        <taxon>Pleosporomycetidae</taxon>
        <taxon>Pleosporales</taxon>
        <taxon>Massarineae</taxon>
        <taxon>Massarinaceae</taxon>
        <taxon>Massarina</taxon>
    </lineage>
</organism>
<feature type="compositionally biased region" description="Low complexity" evidence="1">
    <location>
        <begin position="87"/>
        <end position="104"/>
    </location>
</feature>
<evidence type="ECO:0000313" key="4">
    <source>
        <dbReference type="Proteomes" id="UP000799753"/>
    </source>
</evidence>
<evidence type="ECO:0000256" key="2">
    <source>
        <dbReference type="SAM" id="Phobius"/>
    </source>
</evidence>
<sequence>MFVTSIDTYHHDILGPFTSFEIFNDPGVLTSFQPSTTSTLISTSSSPSTTLRTPEAITPIASIPSIFTVDITLSDYTYSTASGAQLSTSDSNTTDAASTATTTSIPRPEQHPFPEKYANIIGASCAAAVFLIILGILVFTYDRKKMKTEALLGVELGGQDEEGKKATRTTSAPPIQHANVAGGPKEG</sequence>
<feature type="region of interest" description="Disordered" evidence="1">
    <location>
        <begin position="159"/>
        <end position="187"/>
    </location>
</feature>
<evidence type="ECO:0000313" key="3">
    <source>
        <dbReference type="EMBL" id="KAF2640161.1"/>
    </source>
</evidence>
<dbReference type="EMBL" id="MU006785">
    <property type="protein sequence ID" value="KAF2640161.1"/>
    <property type="molecule type" value="Genomic_DNA"/>
</dbReference>
<evidence type="ECO:0000256" key="1">
    <source>
        <dbReference type="SAM" id="MobiDB-lite"/>
    </source>
</evidence>
<feature type="region of interest" description="Disordered" evidence="1">
    <location>
        <begin position="83"/>
        <end position="110"/>
    </location>
</feature>